<keyword evidence="1" id="KW-0418">Kinase</keyword>
<dbReference type="RefSeq" id="WP_184907297.1">
    <property type="nucleotide sequence ID" value="NZ_JACHMS010000001.1"/>
</dbReference>
<dbReference type="EMBL" id="JACHMS010000001">
    <property type="protein sequence ID" value="MBB4710840.1"/>
    <property type="molecule type" value="Genomic_DNA"/>
</dbReference>
<organism evidence="1 2">
    <name type="scientific">Streptomyces luteogriseus</name>
    <dbReference type="NCBI Taxonomy" id="68233"/>
    <lineage>
        <taxon>Bacteria</taxon>
        <taxon>Bacillati</taxon>
        <taxon>Actinomycetota</taxon>
        <taxon>Actinomycetes</taxon>
        <taxon>Kitasatosporales</taxon>
        <taxon>Streptomycetaceae</taxon>
        <taxon>Streptomyces</taxon>
    </lineage>
</organism>
<dbReference type="GeneID" id="95792756"/>
<proteinExistence type="predicted"/>
<dbReference type="Proteomes" id="UP000565089">
    <property type="component" value="Unassembled WGS sequence"/>
</dbReference>
<evidence type="ECO:0000313" key="2">
    <source>
        <dbReference type="Proteomes" id="UP000565089"/>
    </source>
</evidence>
<protein>
    <submittedName>
        <fullName evidence="1">Ser/Thr protein kinase RdoA (MazF antagonist)</fullName>
    </submittedName>
</protein>
<keyword evidence="2" id="KW-1185">Reference proteome</keyword>
<dbReference type="GO" id="GO:0016301">
    <property type="term" value="F:kinase activity"/>
    <property type="evidence" value="ECO:0007669"/>
    <property type="project" value="UniProtKB-KW"/>
</dbReference>
<name>A0A7W7GHB1_9ACTN</name>
<accession>A0A7W7GHB1</accession>
<sequence>MRDACAFVTGYERARAIREWELPLLPIAALARLTLRALITNWRAEHVPERPR</sequence>
<gene>
    <name evidence="1" type="ORF">BJ965_000722</name>
</gene>
<reference evidence="1 2" key="1">
    <citation type="submission" date="2020-08" db="EMBL/GenBank/DDBJ databases">
        <title>Sequencing the genomes of 1000 actinobacteria strains.</title>
        <authorList>
            <person name="Klenk H.-P."/>
        </authorList>
    </citation>
    <scope>NUCLEOTIDE SEQUENCE [LARGE SCALE GENOMIC DNA]</scope>
    <source>
        <strain evidence="1 2">DSM 40483</strain>
    </source>
</reference>
<keyword evidence="1" id="KW-0808">Transferase</keyword>
<evidence type="ECO:0000313" key="1">
    <source>
        <dbReference type="EMBL" id="MBB4710840.1"/>
    </source>
</evidence>
<comment type="caution">
    <text evidence="1">The sequence shown here is derived from an EMBL/GenBank/DDBJ whole genome shotgun (WGS) entry which is preliminary data.</text>
</comment>
<dbReference type="AlphaFoldDB" id="A0A7W7GHB1"/>